<proteinExistence type="predicted"/>
<keyword evidence="2" id="KW-1185">Reference proteome</keyword>
<dbReference type="Proteomes" id="UP000092993">
    <property type="component" value="Unassembled WGS sequence"/>
</dbReference>
<comment type="caution">
    <text evidence="1">The sequence shown here is derived from an EMBL/GenBank/DDBJ whole genome shotgun (WGS) entry which is preliminary data.</text>
</comment>
<evidence type="ECO:0000313" key="2">
    <source>
        <dbReference type="Proteomes" id="UP000092993"/>
    </source>
</evidence>
<evidence type="ECO:0000313" key="1">
    <source>
        <dbReference type="EMBL" id="OBZ66259.1"/>
    </source>
</evidence>
<dbReference type="AlphaFoldDB" id="A0A1C7LQT8"/>
<sequence>MFNAIPSFFLEYPFLLIYPLEIVMDRNSIQWPQYTRNYSFHSCGTEGCAYSSTTRPARSGNALELKRTATRHPTFDGGYELTLLPRVIHVRRKCGPARRMCQFFKNTVVDFKKLYVSRKNSA</sequence>
<reference evidence="1 2" key="1">
    <citation type="submission" date="2016-03" db="EMBL/GenBank/DDBJ databases">
        <title>Whole genome sequencing of Grifola frondosa 9006-11.</title>
        <authorList>
            <person name="Min B."/>
            <person name="Park H."/>
            <person name="Kim J.-G."/>
            <person name="Cho H."/>
            <person name="Oh Y.-L."/>
            <person name="Kong W.-S."/>
            <person name="Choi I.-G."/>
        </authorList>
    </citation>
    <scope>NUCLEOTIDE SEQUENCE [LARGE SCALE GENOMIC DNA]</scope>
    <source>
        <strain evidence="1 2">9006-11</strain>
    </source>
</reference>
<name>A0A1C7LQT8_GRIFR</name>
<dbReference type="EMBL" id="LUGG01000032">
    <property type="protein sequence ID" value="OBZ66259.1"/>
    <property type="molecule type" value="Genomic_DNA"/>
</dbReference>
<organism evidence="1 2">
    <name type="scientific">Grifola frondosa</name>
    <name type="common">Maitake</name>
    <name type="synonym">Polyporus frondosus</name>
    <dbReference type="NCBI Taxonomy" id="5627"/>
    <lineage>
        <taxon>Eukaryota</taxon>
        <taxon>Fungi</taxon>
        <taxon>Dikarya</taxon>
        <taxon>Basidiomycota</taxon>
        <taxon>Agaricomycotina</taxon>
        <taxon>Agaricomycetes</taxon>
        <taxon>Polyporales</taxon>
        <taxon>Grifolaceae</taxon>
        <taxon>Grifola</taxon>
    </lineage>
</organism>
<protein>
    <submittedName>
        <fullName evidence="1">Uncharacterized protein</fullName>
    </submittedName>
</protein>
<gene>
    <name evidence="1" type="ORF">A0H81_13892</name>
</gene>
<accession>A0A1C7LQT8</accession>